<dbReference type="SUPFAM" id="SSF110849">
    <property type="entry name" value="ParB/Sulfiredoxin"/>
    <property type="match status" value="1"/>
</dbReference>
<gene>
    <name evidence="1" type="ORF">LCGC14_0535070</name>
</gene>
<sequence>MKTKIMRTEDIHFDKSLYPRVKPDWLTTYKYSQSMRAGNKFPPIQVTNLDSKWVIIDGVHRHGAYTRNKVEHIEVEDLEIKDRDQAYMEAIKRNSTHGRVFTSFERVQIIVRLESMNVDLGEISKIVGMPLESMKKFKVSRITHTITGEEIVLKSAVRHMAGVEVSEEFYDVQKTISGHREQLRLLDMIIKMLKEGMFDLKNEKIVDKIEELRTAIPVPV</sequence>
<dbReference type="AlphaFoldDB" id="A0A0F9RZ23"/>
<reference evidence="1" key="1">
    <citation type="journal article" date="2015" name="Nature">
        <title>Complex archaea that bridge the gap between prokaryotes and eukaryotes.</title>
        <authorList>
            <person name="Spang A."/>
            <person name="Saw J.H."/>
            <person name="Jorgensen S.L."/>
            <person name="Zaremba-Niedzwiedzka K."/>
            <person name="Martijn J."/>
            <person name="Lind A.E."/>
            <person name="van Eijk R."/>
            <person name="Schleper C."/>
            <person name="Guy L."/>
            <person name="Ettema T.J."/>
        </authorList>
    </citation>
    <scope>NUCLEOTIDE SEQUENCE</scope>
</reference>
<name>A0A0F9RZ23_9ZZZZ</name>
<proteinExistence type="predicted"/>
<comment type="caution">
    <text evidence="1">The sequence shown here is derived from an EMBL/GenBank/DDBJ whole genome shotgun (WGS) entry which is preliminary data.</text>
</comment>
<dbReference type="InterPro" id="IPR036086">
    <property type="entry name" value="ParB/Sulfiredoxin_sf"/>
</dbReference>
<dbReference type="EMBL" id="LAZR01000704">
    <property type="protein sequence ID" value="KKN60129.1"/>
    <property type="molecule type" value="Genomic_DNA"/>
</dbReference>
<organism evidence="1">
    <name type="scientific">marine sediment metagenome</name>
    <dbReference type="NCBI Taxonomy" id="412755"/>
    <lineage>
        <taxon>unclassified sequences</taxon>
        <taxon>metagenomes</taxon>
        <taxon>ecological metagenomes</taxon>
    </lineage>
</organism>
<evidence type="ECO:0000313" key="1">
    <source>
        <dbReference type="EMBL" id="KKN60129.1"/>
    </source>
</evidence>
<protein>
    <submittedName>
        <fullName evidence="1">Uncharacterized protein</fullName>
    </submittedName>
</protein>
<accession>A0A0F9RZ23</accession>